<dbReference type="OrthoDB" id="9808822at2"/>
<dbReference type="PANTHER" id="PTHR43603">
    <property type="entry name" value="COBW DOMAIN-CONTAINING PROTEIN DDB_G0274527"/>
    <property type="match status" value="1"/>
</dbReference>
<keyword evidence="3" id="KW-1185">Reference proteome</keyword>
<protein>
    <submittedName>
        <fullName evidence="2">Cobalamin biosynthesis protein CobW</fullName>
    </submittedName>
</protein>
<dbReference type="SUPFAM" id="SSF90002">
    <property type="entry name" value="Hypothetical protein YjiA, C-terminal domain"/>
    <property type="match status" value="1"/>
</dbReference>
<dbReference type="Pfam" id="PF07683">
    <property type="entry name" value="CobW_C"/>
    <property type="match status" value="1"/>
</dbReference>
<dbReference type="Pfam" id="PF02492">
    <property type="entry name" value="cobW"/>
    <property type="match status" value="1"/>
</dbReference>
<dbReference type="KEGG" id="sgz:C0216_12220"/>
<dbReference type="SMART" id="SM00833">
    <property type="entry name" value="CobW_C"/>
    <property type="match status" value="1"/>
</dbReference>
<gene>
    <name evidence="2" type="ORF">C0216_12220</name>
</gene>
<dbReference type="EMBL" id="CP030862">
    <property type="protein sequence ID" value="AXE24120.1"/>
    <property type="molecule type" value="Genomic_DNA"/>
</dbReference>
<accession>A0A344TZP9</accession>
<evidence type="ECO:0000313" key="3">
    <source>
        <dbReference type="Proteomes" id="UP000252004"/>
    </source>
</evidence>
<feature type="domain" description="CobW C-terminal" evidence="1">
    <location>
        <begin position="240"/>
        <end position="356"/>
    </location>
</feature>
<dbReference type="PANTHER" id="PTHR43603:SF1">
    <property type="entry name" value="ZINC-REGULATED GTPASE METALLOPROTEIN ACTIVATOR 1"/>
    <property type="match status" value="1"/>
</dbReference>
<reference evidence="2 3" key="1">
    <citation type="submission" date="2018-01" db="EMBL/GenBank/DDBJ databases">
        <title>Draft genome Sequence of streptomyces globosus LZH-48.</title>
        <authorList>
            <person name="Ran K."/>
            <person name="Li Z."/>
            <person name="Wei S."/>
            <person name="Dong R."/>
        </authorList>
    </citation>
    <scope>NUCLEOTIDE SEQUENCE [LARGE SCALE GENOMIC DNA]</scope>
    <source>
        <strain evidence="2 3">LZH-48</strain>
    </source>
</reference>
<dbReference type="Gene3D" id="3.40.50.300">
    <property type="entry name" value="P-loop containing nucleotide triphosphate hydrolases"/>
    <property type="match status" value="1"/>
</dbReference>
<dbReference type="InterPro" id="IPR051927">
    <property type="entry name" value="Zn_Chap_cDPG_Synth"/>
</dbReference>
<dbReference type="RefSeq" id="WP_114055301.1">
    <property type="nucleotide sequence ID" value="NZ_CP030862.1"/>
</dbReference>
<name>A0A344TZP9_9ACTN</name>
<dbReference type="InterPro" id="IPR003495">
    <property type="entry name" value="CobW/HypB/UreG_nucleotide-bd"/>
</dbReference>
<organism evidence="2 3">
    <name type="scientific">Streptomyces globosus</name>
    <dbReference type="NCBI Taxonomy" id="68209"/>
    <lineage>
        <taxon>Bacteria</taxon>
        <taxon>Bacillati</taxon>
        <taxon>Actinomycetota</taxon>
        <taxon>Actinomycetes</taxon>
        <taxon>Kitasatosporales</taxon>
        <taxon>Streptomycetaceae</taxon>
        <taxon>Streptomyces</taxon>
    </lineage>
</organism>
<evidence type="ECO:0000313" key="2">
    <source>
        <dbReference type="EMBL" id="AXE24120.1"/>
    </source>
</evidence>
<evidence type="ECO:0000259" key="1">
    <source>
        <dbReference type="SMART" id="SM00833"/>
    </source>
</evidence>
<dbReference type="InterPro" id="IPR027417">
    <property type="entry name" value="P-loop_NTPase"/>
</dbReference>
<dbReference type="Proteomes" id="UP000252004">
    <property type="component" value="Chromosome"/>
</dbReference>
<dbReference type="AlphaFoldDB" id="A0A344TZP9"/>
<proteinExistence type="predicted"/>
<dbReference type="InterPro" id="IPR011629">
    <property type="entry name" value="CobW-like_C"/>
</dbReference>
<sequence length="383" mass="40589">MGREPGLPVVIVAGLHAEARAEVVDRLLNAVPGSVALHHDLAGASDGTVLRLIRDAAGTVSRGETPLVNDCACCALREDLVPELERLADGGLTRLAVVELWDSVEPKAMAEVIAGHGGDRLTLTNVITAVDPALVLPCLVNGDDLSEAGLAAAATDQRTVGDTWARQLEYAPVLAVVDNGEADDEDRALLAQLHPTARRVPADSGELAEAALAGFDVEAAAAAQHPACALLPQEADEAGVTTFVWRRHRPFHPERLYQALEDLCCAAARSRGRFWLADRPDTLLAWDAAGGALCVENAGPWLASLPDAAWEMVPPMRRAAAALDWHPDHGDCCQHLVFTSPGLDRDGLGRLLDSCLLTDAEYASGREAWKHLPAAFDALLDAA</sequence>